<dbReference type="AlphaFoldDB" id="A0A8S4AA85"/>
<gene>
    <name evidence="2" type="ORF">CUNI_LOCUS20599</name>
</gene>
<dbReference type="SUPFAM" id="SSF52833">
    <property type="entry name" value="Thioredoxin-like"/>
    <property type="match status" value="1"/>
</dbReference>
<feature type="compositionally biased region" description="Basic and acidic residues" evidence="1">
    <location>
        <begin position="86"/>
        <end position="98"/>
    </location>
</feature>
<dbReference type="OrthoDB" id="427280at2759"/>
<comment type="caution">
    <text evidence="2">The sequence shown here is derived from an EMBL/GenBank/DDBJ whole genome shotgun (WGS) entry which is preliminary data.</text>
</comment>
<name>A0A8S4AA85_9EUPU</name>
<organism evidence="2 3">
    <name type="scientific">Candidula unifasciata</name>
    <dbReference type="NCBI Taxonomy" id="100452"/>
    <lineage>
        <taxon>Eukaryota</taxon>
        <taxon>Metazoa</taxon>
        <taxon>Spiralia</taxon>
        <taxon>Lophotrochozoa</taxon>
        <taxon>Mollusca</taxon>
        <taxon>Gastropoda</taxon>
        <taxon>Heterobranchia</taxon>
        <taxon>Euthyneura</taxon>
        <taxon>Panpulmonata</taxon>
        <taxon>Eupulmonata</taxon>
        <taxon>Stylommatophora</taxon>
        <taxon>Helicina</taxon>
        <taxon>Helicoidea</taxon>
        <taxon>Geomitridae</taxon>
        <taxon>Candidula</taxon>
    </lineage>
</organism>
<feature type="compositionally biased region" description="Pro residues" evidence="1">
    <location>
        <begin position="1"/>
        <end position="14"/>
    </location>
</feature>
<evidence type="ECO:0000256" key="1">
    <source>
        <dbReference type="SAM" id="MobiDB-lite"/>
    </source>
</evidence>
<protein>
    <recommendedName>
        <fullName evidence="4">Thioredoxin domain-containing protein</fullName>
    </recommendedName>
</protein>
<dbReference type="Gene3D" id="3.40.30.10">
    <property type="entry name" value="Glutaredoxin"/>
    <property type="match status" value="1"/>
</dbReference>
<feature type="region of interest" description="Disordered" evidence="1">
    <location>
        <begin position="1"/>
        <end position="150"/>
    </location>
</feature>
<dbReference type="Proteomes" id="UP000678393">
    <property type="component" value="Unassembled WGS sequence"/>
</dbReference>
<evidence type="ECO:0008006" key="4">
    <source>
        <dbReference type="Google" id="ProtNLM"/>
    </source>
</evidence>
<reference evidence="2" key="1">
    <citation type="submission" date="2021-04" db="EMBL/GenBank/DDBJ databases">
        <authorList>
            <consortium name="Molecular Ecology Group"/>
        </authorList>
    </citation>
    <scope>NUCLEOTIDE SEQUENCE</scope>
</reference>
<evidence type="ECO:0000313" key="2">
    <source>
        <dbReference type="EMBL" id="CAG5135041.1"/>
    </source>
</evidence>
<sequence>MTSPLRPPPTPGPDNQPKFIYSPGNDLYEAPAHQPLIPQRTTSLKPRTRHSEVQAASSEAVTPKAAADKKPRTLVPAPPRVPKPPVLRDKPHHQEEQQPPKPLPRRKLPPSAEGEHIYVNAPSHDPQLQSRMPTFPRPSETHAFQKLPTNPDYNTYESVYKLDSTFDSVDHFLDATVDTSSASQFEQPMSEVSKSSAASVETHKGTHGVYQIQIDPSVGSESTVTFDPYVGSNHVYSLNEYNIDTIAFSDNPAMVFFYDPTDPNTVVTRDQFKKAADSKTTYNHNYGAVNCLEDPEFCDKWQINQIPMIKVFNEGRVVSTVREMKTFDSKAMTKFLDTLVTINQSTASKSNERSTTSTKSKCSIAKMFGFKK</sequence>
<evidence type="ECO:0000313" key="3">
    <source>
        <dbReference type="Proteomes" id="UP000678393"/>
    </source>
</evidence>
<accession>A0A8S4AA85</accession>
<feature type="compositionally biased region" description="Pro residues" evidence="1">
    <location>
        <begin position="76"/>
        <end position="85"/>
    </location>
</feature>
<dbReference type="CDD" id="cd02961">
    <property type="entry name" value="PDI_a_family"/>
    <property type="match status" value="1"/>
</dbReference>
<dbReference type="InterPro" id="IPR036249">
    <property type="entry name" value="Thioredoxin-like_sf"/>
</dbReference>
<dbReference type="EMBL" id="CAJHNH020007857">
    <property type="protein sequence ID" value="CAG5135041.1"/>
    <property type="molecule type" value="Genomic_DNA"/>
</dbReference>
<proteinExistence type="predicted"/>
<keyword evidence="3" id="KW-1185">Reference proteome</keyword>